<dbReference type="EMBL" id="CH479181">
    <property type="protein sequence ID" value="EDW31906.1"/>
    <property type="molecule type" value="Genomic_DNA"/>
</dbReference>
<dbReference type="eggNOG" id="ENOG502S7BR">
    <property type="taxonomic scope" value="Eukaryota"/>
</dbReference>
<feature type="transmembrane region" description="Helical" evidence="8">
    <location>
        <begin position="70"/>
        <end position="89"/>
    </location>
</feature>
<evidence type="ECO:0000256" key="2">
    <source>
        <dbReference type="ARBA" id="ARBA00004481"/>
    </source>
</evidence>
<dbReference type="SMART" id="SM00714">
    <property type="entry name" value="LITAF"/>
    <property type="match status" value="1"/>
</dbReference>
<dbReference type="PANTHER" id="PTHR23292:SF14">
    <property type="entry name" value="FI16615P1-RELATED"/>
    <property type="match status" value="1"/>
</dbReference>
<evidence type="ECO:0000313" key="11">
    <source>
        <dbReference type="Proteomes" id="UP000008744"/>
    </source>
</evidence>
<evidence type="ECO:0000256" key="1">
    <source>
        <dbReference type="ARBA" id="ARBA00004414"/>
    </source>
</evidence>
<proteinExistence type="inferred from homology"/>
<dbReference type="AlphaFoldDB" id="B4GAF4"/>
<evidence type="ECO:0000256" key="8">
    <source>
        <dbReference type="SAM" id="Phobius"/>
    </source>
</evidence>
<dbReference type="GO" id="GO:0031902">
    <property type="term" value="C:late endosome membrane"/>
    <property type="evidence" value="ECO:0007669"/>
    <property type="project" value="UniProtKB-SubCell"/>
</dbReference>
<protein>
    <submittedName>
        <fullName evidence="10">GL11365</fullName>
    </submittedName>
</protein>
<keyword evidence="11" id="KW-1185">Reference proteome</keyword>
<dbReference type="OMA" id="CQSAVHT"/>
<dbReference type="Proteomes" id="UP000008744">
    <property type="component" value="Unassembled WGS sequence"/>
</dbReference>
<comment type="subcellular location">
    <subcellularLocation>
        <location evidence="2">Endosome membrane</location>
        <topology evidence="2">Peripheral membrane protein</topology>
    </subcellularLocation>
    <subcellularLocation>
        <location evidence="1">Late endosome membrane</location>
    </subcellularLocation>
    <subcellularLocation>
        <location evidence="3">Lysosome membrane</location>
        <topology evidence="3">Peripheral membrane protein</topology>
        <orientation evidence="3">Cytoplasmic side</orientation>
    </subcellularLocation>
</comment>
<evidence type="ECO:0000256" key="6">
    <source>
        <dbReference type="ARBA" id="ARBA00022833"/>
    </source>
</evidence>
<dbReference type="STRING" id="7234.B4GAF4"/>
<reference evidence="10 11" key="1">
    <citation type="journal article" date="2007" name="Nature">
        <title>Evolution of genes and genomes on the Drosophila phylogeny.</title>
        <authorList>
            <consortium name="Drosophila 12 Genomes Consortium"/>
            <person name="Clark A.G."/>
            <person name="Eisen M.B."/>
            <person name="Smith D.R."/>
            <person name="Bergman C.M."/>
            <person name="Oliver B."/>
            <person name="Markow T.A."/>
            <person name="Kaufman T.C."/>
            <person name="Kellis M."/>
            <person name="Gelbart W."/>
            <person name="Iyer V.N."/>
            <person name="Pollard D.A."/>
            <person name="Sackton T.B."/>
            <person name="Larracuente A.M."/>
            <person name="Singh N.D."/>
            <person name="Abad J.P."/>
            <person name="Abt D.N."/>
            <person name="Adryan B."/>
            <person name="Aguade M."/>
            <person name="Akashi H."/>
            <person name="Anderson W.W."/>
            <person name="Aquadro C.F."/>
            <person name="Ardell D.H."/>
            <person name="Arguello R."/>
            <person name="Artieri C.G."/>
            <person name="Barbash D.A."/>
            <person name="Barker D."/>
            <person name="Barsanti P."/>
            <person name="Batterham P."/>
            <person name="Batzoglou S."/>
            <person name="Begun D."/>
            <person name="Bhutkar A."/>
            <person name="Blanco E."/>
            <person name="Bosak S.A."/>
            <person name="Bradley R.K."/>
            <person name="Brand A.D."/>
            <person name="Brent M.R."/>
            <person name="Brooks A.N."/>
            <person name="Brown R.H."/>
            <person name="Butlin R.K."/>
            <person name="Caggese C."/>
            <person name="Calvi B.R."/>
            <person name="Bernardo de Carvalho A."/>
            <person name="Caspi A."/>
            <person name="Castrezana S."/>
            <person name="Celniker S.E."/>
            <person name="Chang J.L."/>
            <person name="Chapple C."/>
            <person name="Chatterji S."/>
            <person name="Chinwalla A."/>
            <person name="Civetta A."/>
            <person name="Clifton S.W."/>
            <person name="Comeron J.M."/>
            <person name="Costello J.C."/>
            <person name="Coyne J.A."/>
            <person name="Daub J."/>
            <person name="David R.G."/>
            <person name="Delcher A.L."/>
            <person name="Delehaunty K."/>
            <person name="Do C.B."/>
            <person name="Ebling H."/>
            <person name="Edwards K."/>
            <person name="Eickbush T."/>
            <person name="Evans J.D."/>
            <person name="Filipski A."/>
            <person name="Findeiss S."/>
            <person name="Freyhult E."/>
            <person name="Fulton L."/>
            <person name="Fulton R."/>
            <person name="Garcia A.C."/>
            <person name="Gardiner A."/>
            <person name="Garfield D.A."/>
            <person name="Garvin B.E."/>
            <person name="Gibson G."/>
            <person name="Gilbert D."/>
            <person name="Gnerre S."/>
            <person name="Godfrey J."/>
            <person name="Good R."/>
            <person name="Gotea V."/>
            <person name="Gravely B."/>
            <person name="Greenberg A.J."/>
            <person name="Griffiths-Jones S."/>
            <person name="Gross S."/>
            <person name="Guigo R."/>
            <person name="Gustafson E.A."/>
            <person name="Haerty W."/>
            <person name="Hahn M.W."/>
            <person name="Halligan D.L."/>
            <person name="Halpern A.L."/>
            <person name="Halter G.M."/>
            <person name="Han M.V."/>
            <person name="Heger A."/>
            <person name="Hillier L."/>
            <person name="Hinrichs A.S."/>
            <person name="Holmes I."/>
            <person name="Hoskins R.A."/>
            <person name="Hubisz M.J."/>
            <person name="Hultmark D."/>
            <person name="Huntley M.A."/>
            <person name="Jaffe D.B."/>
            <person name="Jagadeeshan S."/>
            <person name="Jeck W.R."/>
            <person name="Johnson J."/>
            <person name="Jones C.D."/>
            <person name="Jordan W.C."/>
            <person name="Karpen G.H."/>
            <person name="Kataoka E."/>
            <person name="Keightley P.D."/>
            <person name="Kheradpour P."/>
            <person name="Kirkness E.F."/>
            <person name="Koerich L.B."/>
            <person name="Kristiansen K."/>
            <person name="Kudrna D."/>
            <person name="Kulathinal R.J."/>
            <person name="Kumar S."/>
            <person name="Kwok R."/>
            <person name="Lander E."/>
            <person name="Langley C.H."/>
            <person name="Lapoint R."/>
            <person name="Lazzaro B.P."/>
            <person name="Lee S.J."/>
            <person name="Levesque L."/>
            <person name="Li R."/>
            <person name="Lin C.F."/>
            <person name="Lin M.F."/>
            <person name="Lindblad-Toh K."/>
            <person name="Llopart A."/>
            <person name="Long M."/>
            <person name="Low L."/>
            <person name="Lozovsky E."/>
            <person name="Lu J."/>
            <person name="Luo M."/>
            <person name="Machado C.A."/>
            <person name="Makalowski W."/>
            <person name="Marzo M."/>
            <person name="Matsuda M."/>
            <person name="Matzkin L."/>
            <person name="McAllister B."/>
            <person name="McBride C.S."/>
            <person name="McKernan B."/>
            <person name="McKernan K."/>
            <person name="Mendez-Lago M."/>
            <person name="Minx P."/>
            <person name="Mollenhauer M.U."/>
            <person name="Montooth K."/>
            <person name="Mount S.M."/>
            <person name="Mu X."/>
            <person name="Myers E."/>
            <person name="Negre B."/>
            <person name="Newfeld S."/>
            <person name="Nielsen R."/>
            <person name="Noor M.A."/>
            <person name="O'Grady P."/>
            <person name="Pachter L."/>
            <person name="Papaceit M."/>
            <person name="Parisi M.J."/>
            <person name="Parisi M."/>
            <person name="Parts L."/>
            <person name="Pedersen J.S."/>
            <person name="Pesole G."/>
            <person name="Phillippy A.M."/>
            <person name="Ponting C.P."/>
            <person name="Pop M."/>
            <person name="Porcelli D."/>
            <person name="Powell J.R."/>
            <person name="Prohaska S."/>
            <person name="Pruitt K."/>
            <person name="Puig M."/>
            <person name="Quesneville H."/>
            <person name="Ram K.R."/>
            <person name="Rand D."/>
            <person name="Rasmussen M.D."/>
            <person name="Reed L.K."/>
            <person name="Reenan R."/>
            <person name="Reily A."/>
            <person name="Remington K.A."/>
            <person name="Rieger T.T."/>
            <person name="Ritchie M.G."/>
            <person name="Robin C."/>
            <person name="Rogers Y.H."/>
            <person name="Rohde C."/>
            <person name="Rozas J."/>
            <person name="Rubenfield M.J."/>
            <person name="Ruiz A."/>
            <person name="Russo S."/>
            <person name="Salzberg S.L."/>
            <person name="Sanchez-Gracia A."/>
            <person name="Saranga D.J."/>
            <person name="Sato H."/>
            <person name="Schaeffer S.W."/>
            <person name="Schatz M.C."/>
            <person name="Schlenke T."/>
            <person name="Schwartz R."/>
            <person name="Segarra C."/>
            <person name="Singh R.S."/>
            <person name="Sirot L."/>
            <person name="Sirota M."/>
            <person name="Sisneros N.B."/>
            <person name="Smith C.D."/>
            <person name="Smith T.F."/>
            <person name="Spieth J."/>
            <person name="Stage D.E."/>
            <person name="Stark A."/>
            <person name="Stephan W."/>
            <person name="Strausberg R.L."/>
            <person name="Strempel S."/>
            <person name="Sturgill D."/>
            <person name="Sutton G."/>
            <person name="Sutton G.G."/>
            <person name="Tao W."/>
            <person name="Teichmann S."/>
            <person name="Tobari Y.N."/>
            <person name="Tomimura Y."/>
            <person name="Tsolas J.M."/>
            <person name="Valente V.L."/>
            <person name="Venter E."/>
            <person name="Venter J.C."/>
            <person name="Vicario S."/>
            <person name="Vieira F.G."/>
            <person name="Vilella A.J."/>
            <person name="Villasante A."/>
            <person name="Walenz B."/>
            <person name="Wang J."/>
            <person name="Wasserman M."/>
            <person name="Watts T."/>
            <person name="Wilson D."/>
            <person name="Wilson R.K."/>
            <person name="Wing R.A."/>
            <person name="Wolfner M.F."/>
            <person name="Wong A."/>
            <person name="Wong G.K."/>
            <person name="Wu C.I."/>
            <person name="Wu G."/>
            <person name="Yamamoto D."/>
            <person name="Yang H.P."/>
            <person name="Yang S.P."/>
            <person name="Yorke J.A."/>
            <person name="Yoshida K."/>
            <person name="Zdobnov E."/>
            <person name="Zhang P."/>
            <person name="Zhang Y."/>
            <person name="Zimin A.V."/>
            <person name="Baldwin J."/>
            <person name="Abdouelleil A."/>
            <person name="Abdulkadir J."/>
            <person name="Abebe A."/>
            <person name="Abera B."/>
            <person name="Abreu J."/>
            <person name="Acer S.C."/>
            <person name="Aftuck L."/>
            <person name="Alexander A."/>
            <person name="An P."/>
            <person name="Anderson E."/>
            <person name="Anderson S."/>
            <person name="Arachi H."/>
            <person name="Azer M."/>
            <person name="Bachantsang P."/>
            <person name="Barry A."/>
            <person name="Bayul T."/>
            <person name="Berlin A."/>
            <person name="Bessette D."/>
            <person name="Bloom T."/>
            <person name="Blye J."/>
            <person name="Boguslavskiy L."/>
            <person name="Bonnet C."/>
            <person name="Boukhgalter B."/>
            <person name="Bourzgui I."/>
            <person name="Brown A."/>
            <person name="Cahill P."/>
            <person name="Channer S."/>
            <person name="Cheshatsang Y."/>
            <person name="Chuda L."/>
            <person name="Citroen M."/>
            <person name="Collymore A."/>
            <person name="Cooke P."/>
            <person name="Costello M."/>
            <person name="D'Aco K."/>
            <person name="Daza R."/>
            <person name="De Haan G."/>
            <person name="DeGray S."/>
            <person name="DeMaso C."/>
            <person name="Dhargay N."/>
            <person name="Dooley K."/>
            <person name="Dooley E."/>
            <person name="Doricent M."/>
            <person name="Dorje P."/>
            <person name="Dorjee K."/>
            <person name="Dupes A."/>
            <person name="Elong R."/>
            <person name="Falk J."/>
            <person name="Farina A."/>
            <person name="Faro S."/>
            <person name="Ferguson D."/>
            <person name="Fisher S."/>
            <person name="Foley C.D."/>
            <person name="Franke A."/>
            <person name="Friedrich D."/>
            <person name="Gadbois L."/>
            <person name="Gearin G."/>
            <person name="Gearin C.R."/>
            <person name="Giannoukos G."/>
            <person name="Goode T."/>
            <person name="Graham J."/>
            <person name="Grandbois E."/>
            <person name="Grewal S."/>
            <person name="Gyaltsen K."/>
            <person name="Hafez N."/>
            <person name="Hagos B."/>
            <person name="Hall J."/>
            <person name="Henson C."/>
            <person name="Hollinger A."/>
            <person name="Honan T."/>
            <person name="Huard M.D."/>
            <person name="Hughes L."/>
            <person name="Hurhula B."/>
            <person name="Husby M.E."/>
            <person name="Kamat A."/>
            <person name="Kanga B."/>
            <person name="Kashin S."/>
            <person name="Khazanovich D."/>
            <person name="Kisner P."/>
            <person name="Lance K."/>
            <person name="Lara M."/>
            <person name="Lee W."/>
            <person name="Lennon N."/>
            <person name="Letendre F."/>
            <person name="LeVine R."/>
            <person name="Lipovsky A."/>
            <person name="Liu X."/>
            <person name="Liu J."/>
            <person name="Liu S."/>
            <person name="Lokyitsang T."/>
            <person name="Lokyitsang Y."/>
            <person name="Lubonja R."/>
            <person name="Lui A."/>
            <person name="MacDonald P."/>
            <person name="Magnisalis V."/>
            <person name="Maru K."/>
            <person name="Matthews C."/>
            <person name="McCusker W."/>
            <person name="McDonough S."/>
            <person name="Mehta T."/>
            <person name="Meldrim J."/>
            <person name="Meneus L."/>
            <person name="Mihai O."/>
            <person name="Mihalev A."/>
            <person name="Mihova T."/>
            <person name="Mittelman R."/>
            <person name="Mlenga V."/>
            <person name="Montmayeur A."/>
            <person name="Mulrain L."/>
            <person name="Navidi A."/>
            <person name="Naylor J."/>
            <person name="Negash T."/>
            <person name="Nguyen T."/>
            <person name="Nguyen N."/>
            <person name="Nicol R."/>
            <person name="Norbu C."/>
            <person name="Norbu N."/>
            <person name="Novod N."/>
            <person name="O'Neill B."/>
            <person name="Osman S."/>
            <person name="Markiewicz E."/>
            <person name="Oyono O.L."/>
            <person name="Patti C."/>
            <person name="Phunkhang P."/>
            <person name="Pierre F."/>
            <person name="Priest M."/>
            <person name="Raghuraman S."/>
            <person name="Rege F."/>
            <person name="Reyes R."/>
            <person name="Rise C."/>
            <person name="Rogov P."/>
            <person name="Ross K."/>
            <person name="Ryan E."/>
            <person name="Settipalli S."/>
            <person name="Shea T."/>
            <person name="Sherpa N."/>
            <person name="Shi L."/>
            <person name="Shih D."/>
            <person name="Sparrow T."/>
            <person name="Spaulding J."/>
            <person name="Stalker J."/>
            <person name="Stange-Thomann N."/>
            <person name="Stavropoulos S."/>
            <person name="Stone C."/>
            <person name="Strader C."/>
            <person name="Tesfaye S."/>
            <person name="Thomson T."/>
            <person name="Thoulutsang Y."/>
            <person name="Thoulutsang D."/>
            <person name="Topham K."/>
            <person name="Topping I."/>
            <person name="Tsamla T."/>
            <person name="Vassiliev H."/>
            <person name="Vo A."/>
            <person name="Wangchuk T."/>
            <person name="Wangdi T."/>
            <person name="Weiand M."/>
            <person name="Wilkinson J."/>
            <person name="Wilson A."/>
            <person name="Yadav S."/>
            <person name="Young G."/>
            <person name="Yu Q."/>
            <person name="Zembek L."/>
            <person name="Zhong D."/>
            <person name="Zimmer A."/>
            <person name="Zwirko Z."/>
            <person name="Jaffe D.B."/>
            <person name="Alvarez P."/>
            <person name="Brockman W."/>
            <person name="Butler J."/>
            <person name="Chin C."/>
            <person name="Gnerre S."/>
            <person name="Grabherr M."/>
            <person name="Kleber M."/>
            <person name="Mauceli E."/>
            <person name="MacCallum I."/>
        </authorList>
    </citation>
    <scope>NUCLEOTIDE SEQUENCE [LARGE SCALE GENOMIC DNA]</scope>
    <source>
        <strain evidence="11">MSH-3 / Tucson 14011-0111.49</strain>
    </source>
</reference>
<sequence length="112" mass="11827">MDVDLKRTAYPYKASPEPVLVPGTQQNPVLVINANAPNVLGDIPAMATCQSCGSRRETAVTFEPNTKTHLLALGICLLGGICCVCIPYCTNSCQTAKHNCSSCGAYLGSYSN</sequence>
<name>B4GAF4_DROPE</name>
<keyword evidence="6" id="KW-0862">Zinc</keyword>
<evidence type="ECO:0000256" key="3">
    <source>
        <dbReference type="ARBA" id="ARBA00004630"/>
    </source>
</evidence>
<keyword evidence="7 8" id="KW-0472">Membrane</keyword>
<dbReference type="HOGENOM" id="CLU_095549_4_2_1"/>
<comment type="similarity">
    <text evidence="4">Belongs to the CDIP1/LITAF family.</text>
</comment>
<evidence type="ECO:0000256" key="7">
    <source>
        <dbReference type="ARBA" id="ARBA00023136"/>
    </source>
</evidence>
<dbReference type="PROSITE" id="PS51837">
    <property type="entry name" value="LITAF"/>
    <property type="match status" value="1"/>
</dbReference>
<organism evidence="11">
    <name type="scientific">Drosophila persimilis</name>
    <name type="common">Fruit fly</name>
    <dbReference type="NCBI Taxonomy" id="7234"/>
    <lineage>
        <taxon>Eukaryota</taxon>
        <taxon>Metazoa</taxon>
        <taxon>Ecdysozoa</taxon>
        <taxon>Arthropoda</taxon>
        <taxon>Hexapoda</taxon>
        <taxon>Insecta</taxon>
        <taxon>Pterygota</taxon>
        <taxon>Neoptera</taxon>
        <taxon>Endopterygota</taxon>
        <taxon>Diptera</taxon>
        <taxon>Brachycera</taxon>
        <taxon>Muscomorpha</taxon>
        <taxon>Ephydroidea</taxon>
        <taxon>Drosophilidae</taxon>
        <taxon>Drosophila</taxon>
        <taxon>Sophophora</taxon>
    </lineage>
</organism>
<evidence type="ECO:0000313" key="10">
    <source>
        <dbReference type="EMBL" id="EDW31906.1"/>
    </source>
</evidence>
<dbReference type="InterPro" id="IPR006629">
    <property type="entry name" value="LITAF"/>
</dbReference>
<evidence type="ECO:0000259" key="9">
    <source>
        <dbReference type="PROSITE" id="PS51837"/>
    </source>
</evidence>
<keyword evidence="8" id="KW-0812">Transmembrane</keyword>
<dbReference type="GO" id="GO:0005765">
    <property type="term" value="C:lysosomal membrane"/>
    <property type="evidence" value="ECO:0007669"/>
    <property type="project" value="UniProtKB-SubCell"/>
</dbReference>
<evidence type="ECO:0000256" key="4">
    <source>
        <dbReference type="ARBA" id="ARBA00005975"/>
    </source>
</evidence>
<accession>B4GAF4</accession>
<dbReference type="Pfam" id="PF10601">
    <property type="entry name" value="zf-LITAF-like"/>
    <property type="match status" value="1"/>
</dbReference>
<feature type="domain" description="LITAF" evidence="9">
    <location>
        <begin position="26"/>
        <end position="112"/>
    </location>
</feature>
<dbReference type="GO" id="GO:0008270">
    <property type="term" value="F:zinc ion binding"/>
    <property type="evidence" value="ECO:0007669"/>
    <property type="project" value="TreeGrafter"/>
</dbReference>
<dbReference type="PANTHER" id="PTHR23292">
    <property type="entry name" value="LIPOPOLYSACCHARIDE-INDUCED TUMOR NECROSIS FACTOR-ALPHA FACTOR"/>
    <property type="match status" value="1"/>
</dbReference>
<keyword evidence="5" id="KW-0479">Metal-binding</keyword>
<gene>
    <name evidence="10" type="primary">Dper\GL11365</name>
    <name evidence="10" type="ORF">Dper_GL11365</name>
</gene>
<evidence type="ECO:0000256" key="5">
    <source>
        <dbReference type="ARBA" id="ARBA00022723"/>
    </source>
</evidence>
<dbReference type="InterPro" id="IPR037519">
    <property type="entry name" value="LITAF_fam"/>
</dbReference>
<dbReference type="OrthoDB" id="5599753at2759"/>
<keyword evidence="8" id="KW-1133">Transmembrane helix</keyword>
<dbReference type="PhylomeDB" id="B4GAF4"/>